<feature type="transmembrane region" description="Helical" evidence="2">
    <location>
        <begin position="373"/>
        <end position="394"/>
    </location>
</feature>
<accession>A0A931B1E5</accession>
<keyword evidence="2" id="KW-0812">Transmembrane</keyword>
<evidence type="ECO:0000256" key="1">
    <source>
        <dbReference type="SAM" id="MobiDB-lite"/>
    </source>
</evidence>
<proteinExistence type="predicted"/>
<gene>
    <name evidence="3" type="ORF">I2501_15355</name>
</gene>
<feature type="region of interest" description="Disordered" evidence="1">
    <location>
        <begin position="1"/>
        <end position="53"/>
    </location>
</feature>
<feature type="transmembrane region" description="Helical" evidence="2">
    <location>
        <begin position="177"/>
        <end position="202"/>
    </location>
</feature>
<evidence type="ECO:0000313" key="3">
    <source>
        <dbReference type="EMBL" id="MBF9069400.1"/>
    </source>
</evidence>
<reference evidence="3" key="1">
    <citation type="submission" date="2020-11" db="EMBL/GenBank/DDBJ databases">
        <title>Isolation and identification of active actinomycetes.</title>
        <authorList>
            <person name="Yu B."/>
        </authorList>
    </citation>
    <scope>NUCLEOTIDE SEQUENCE</scope>
    <source>
        <strain evidence="3">NEAU-YB345</strain>
    </source>
</reference>
<name>A0A931B1E5_9ACTN</name>
<evidence type="ECO:0000313" key="4">
    <source>
        <dbReference type="Proteomes" id="UP000657385"/>
    </source>
</evidence>
<keyword evidence="2" id="KW-1133">Transmembrane helix</keyword>
<keyword evidence="4" id="KW-1185">Reference proteome</keyword>
<feature type="transmembrane region" description="Helical" evidence="2">
    <location>
        <begin position="286"/>
        <end position="312"/>
    </location>
</feature>
<feature type="compositionally biased region" description="Basic and acidic residues" evidence="1">
    <location>
        <begin position="32"/>
        <end position="41"/>
    </location>
</feature>
<keyword evidence="2" id="KW-0472">Membrane</keyword>
<dbReference type="RefSeq" id="WP_196194535.1">
    <property type="nucleotide sequence ID" value="NZ_JADPRT010000005.1"/>
</dbReference>
<evidence type="ECO:0000256" key="2">
    <source>
        <dbReference type="SAM" id="Phobius"/>
    </source>
</evidence>
<organism evidence="3 4">
    <name type="scientific">Streptacidiphilus fuscans</name>
    <dbReference type="NCBI Taxonomy" id="2789292"/>
    <lineage>
        <taxon>Bacteria</taxon>
        <taxon>Bacillati</taxon>
        <taxon>Actinomycetota</taxon>
        <taxon>Actinomycetes</taxon>
        <taxon>Kitasatosporales</taxon>
        <taxon>Streptomycetaceae</taxon>
        <taxon>Streptacidiphilus</taxon>
    </lineage>
</organism>
<protein>
    <recommendedName>
        <fullName evidence="5">Peptide zinc metalloprotease protein</fullName>
    </recommendedName>
</protein>
<feature type="transmembrane region" description="Helical" evidence="2">
    <location>
        <begin position="430"/>
        <end position="448"/>
    </location>
</feature>
<comment type="caution">
    <text evidence="3">The sequence shown here is derived from an EMBL/GenBank/DDBJ whole genome shotgun (WGS) entry which is preliminary data.</text>
</comment>
<sequence length="466" mass="49630">MGKHAAHSSRPVRSVGTSTSPTPAPTLPGPRGRGEARRPEPDDGAPGGWIPRTTVGLEVHGRFHGSGTTESVYTVRRADGQVVELSQLLHHVVCAVDGLRTSDQIAARVSATFGRELCAENVEFLIREKLGPLGVAVCPGDLDEVPGDAPSADLLLGLKGRATLVRPSLVRRLTSPLLLLHHPVVVTLVLAAFASADAWFFVVHGAARTLEAAVGSPGELLALFSLTVASLLFHELGHASACRYGGARPGRIGFGVYLLWPSFFTDVTDVYRRPRADRLRTDLGGVYFNIVFMLALFGGYAGTGSGVLLAAVYLGHFEVLQQLVPIVRLDGYYILSDLAGVPDLFGQVGPVLRGVLRRGPAPGARLAARSRRLVTVWVLVSTSLLVFQIGYTLIALPQVTAQSVSAMDGQLRLAVAAVTAGHAIAATADFVRFAFLLLPLGASFYLLLRLAGALRSRLFGRLLRRP</sequence>
<evidence type="ECO:0008006" key="5">
    <source>
        <dbReference type="Google" id="ProtNLM"/>
    </source>
</evidence>
<dbReference type="EMBL" id="JADPRT010000005">
    <property type="protein sequence ID" value="MBF9069400.1"/>
    <property type="molecule type" value="Genomic_DNA"/>
</dbReference>
<dbReference type="AlphaFoldDB" id="A0A931B1E5"/>
<dbReference type="Proteomes" id="UP000657385">
    <property type="component" value="Unassembled WGS sequence"/>
</dbReference>